<gene>
    <name evidence="7" type="ORF">GCM10011594_15730</name>
</gene>
<dbReference type="InterPro" id="IPR011701">
    <property type="entry name" value="MFS"/>
</dbReference>
<feature type="transmembrane region" description="Helical" evidence="6">
    <location>
        <begin position="300"/>
        <end position="320"/>
    </location>
</feature>
<dbReference type="PANTHER" id="PTHR23513">
    <property type="entry name" value="INTEGRAL MEMBRANE EFFLUX PROTEIN-RELATED"/>
    <property type="match status" value="1"/>
</dbReference>
<proteinExistence type="predicted"/>
<dbReference type="Gene3D" id="1.20.1250.20">
    <property type="entry name" value="MFS general substrate transporter like domains"/>
    <property type="match status" value="1"/>
</dbReference>
<dbReference type="Pfam" id="PF07690">
    <property type="entry name" value="MFS_1"/>
    <property type="match status" value="1"/>
</dbReference>
<dbReference type="EMBL" id="BMNA01000003">
    <property type="protein sequence ID" value="GGL96828.1"/>
    <property type="molecule type" value="Genomic_DNA"/>
</dbReference>
<evidence type="ECO:0000256" key="5">
    <source>
        <dbReference type="ARBA" id="ARBA00023136"/>
    </source>
</evidence>
<keyword evidence="4 6" id="KW-1133">Transmembrane helix</keyword>
<dbReference type="SUPFAM" id="SSF103473">
    <property type="entry name" value="MFS general substrate transporter"/>
    <property type="match status" value="1"/>
</dbReference>
<organism evidence="7 8">
    <name type="scientific">Nakamurella endophytica</name>
    <dbReference type="NCBI Taxonomy" id="1748367"/>
    <lineage>
        <taxon>Bacteria</taxon>
        <taxon>Bacillati</taxon>
        <taxon>Actinomycetota</taxon>
        <taxon>Actinomycetes</taxon>
        <taxon>Nakamurellales</taxon>
        <taxon>Nakamurellaceae</taxon>
        <taxon>Nakamurella</taxon>
    </lineage>
</organism>
<evidence type="ECO:0000256" key="6">
    <source>
        <dbReference type="SAM" id="Phobius"/>
    </source>
</evidence>
<feature type="transmembrane region" description="Helical" evidence="6">
    <location>
        <begin position="37"/>
        <end position="60"/>
    </location>
</feature>
<evidence type="ECO:0000313" key="8">
    <source>
        <dbReference type="Proteomes" id="UP000655208"/>
    </source>
</evidence>
<feature type="transmembrane region" description="Helical" evidence="6">
    <location>
        <begin position="327"/>
        <end position="346"/>
    </location>
</feature>
<dbReference type="RefSeq" id="WP_188940994.1">
    <property type="nucleotide sequence ID" value="NZ_BMNA01000003.1"/>
</dbReference>
<accession>A0A917WDE9</accession>
<feature type="transmembrane region" description="Helical" evidence="6">
    <location>
        <begin position="195"/>
        <end position="214"/>
    </location>
</feature>
<dbReference type="CDD" id="cd06173">
    <property type="entry name" value="MFS_MefA_like"/>
    <property type="match status" value="1"/>
</dbReference>
<evidence type="ECO:0000313" key="7">
    <source>
        <dbReference type="EMBL" id="GGL96828.1"/>
    </source>
</evidence>
<dbReference type="AlphaFoldDB" id="A0A917WDE9"/>
<name>A0A917WDE9_9ACTN</name>
<reference evidence="7" key="2">
    <citation type="submission" date="2020-09" db="EMBL/GenBank/DDBJ databases">
        <authorList>
            <person name="Sun Q."/>
            <person name="Zhou Y."/>
        </authorList>
    </citation>
    <scope>NUCLEOTIDE SEQUENCE</scope>
    <source>
        <strain evidence="7">CGMCC 4.7308</strain>
    </source>
</reference>
<feature type="transmembrane region" description="Helical" evidence="6">
    <location>
        <begin position="128"/>
        <end position="149"/>
    </location>
</feature>
<keyword evidence="2" id="KW-1003">Cell membrane</keyword>
<dbReference type="Proteomes" id="UP000655208">
    <property type="component" value="Unassembled WGS sequence"/>
</dbReference>
<evidence type="ECO:0000256" key="2">
    <source>
        <dbReference type="ARBA" id="ARBA00022475"/>
    </source>
</evidence>
<comment type="caution">
    <text evidence="7">The sequence shown here is derived from an EMBL/GenBank/DDBJ whole genome shotgun (WGS) entry which is preliminary data.</text>
</comment>
<dbReference type="GO" id="GO:0005886">
    <property type="term" value="C:plasma membrane"/>
    <property type="evidence" value="ECO:0007669"/>
    <property type="project" value="UniProtKB-SubCell"/>
</dbReference>
<feature type="transmembrane region" description="Helical" evidence="6">
    <location>
        <begin position="385"/>
        <end position="408"/>
    </location>
</feature>
<evidence type="ECO:0000256" key="4">
    <source>
        <dbReference type="ARBA" id="ARBA00022989"/>
    </source>
</evidence>
<keyword evidence="8" id="KW-1185">Reference proteome</keyword>
<feature type="transmembrane region" description="Helical" evidence="6">
    <location>
        <begin position="254"/>
        <end position="280"/>
    </location>
</feature>
<feature type="transmembrane region" description="Helical" evidence="6">
    <location>
        <begin position="414"/>
        <end position="434"/>
    </location>
</feature>
<dbReference type="GO" id="GO:0022857">
    <property type="term" value="F:transmembrane transporter activity"/>
    <property type="evidence" value="ECO:0007669"/>
    <property type="project" value="InterPro"/>
</dbReference>
<reference evidence="7" key="1">
    <citation type="journal article" date="2014" name="Int. J. Syst. Evol. Microbiol.">
        <title>Complete genome sequence of Corynebacterium casei LMG S-19264T (=DSM 44701T), isolated from a smear-ripened cheese.</title>
        <authorList>
            <consortium name="US DOE Joint Genome Institute (JGI-PGF)"/>
            <person name="Walter F."/>
            <person name="Albersmeier A."/>
            <person name="Kalinowski J."/>
            <person name="Ruckert C."/>
        </authorList>
    </citation>
    <scope>NUCLEOTIDE SEQUENCE</scope>
    <source>
        <strain evidence="7">CGMCC 4.7308</strain>
    </source>
</reference>
<sequence length="448" mass="46696">MTSTHGQRTVGHAVPPSPPSVHGLRPLLRVPQLRRLILVRMLASFGDGAFQGALANAVLFDPSRQSTAATIAAGFAVLLLPYSLIGPFAGALLDRWSRRQVLVLANLVRSAIIAVLAVLLAFGLPLWMLFAVSLVVMGCGRFVGSGLSASLPHVIAPDSLVGANALATTAGSVATVVGGGYAIGLRTVLGTGNVPIAVVTGSVILFYVGSALLAGRFTRWSLGPDETDEPPQPLRAVLEGFAAGMRQLVRRPSAGLSVLMVVLVRFCFGLSTLVVLLLFQHHFTEHHGIFRSGIAGIAEVLGVSAVGLFLGAVATAPMVALLGRTRYVVLLLLLSAVVVAAAGSQFTQLSTLITAVVLAFSYQSSKVCADSVVQRDSGDAYIGRVFALYDTANNVFYVAAFALGVGLVPWDGRGLAPVIMVAALYLLTAVGYGAGMRAVHRRRPELAG</sequence>
<feature type="transmembrane region" description="Helical" evidence="6">
    <location>
        <begin position="66"/>
        <end position="89"/>
    </location>
</feature>
<feature type="transmembrane region" description="Helical" evidence="6">
    <location>
        <begin position="161"/>
        <end position="183"/>
    </location>
</feature>
<keyword evidence="5 6" id="KW-0472">Membrane</keyword>
<evidence type="ECO:0000256" key="3">
    <source>
        <dbReference type="ARBA" id="ARBA00022692"/>
    </source>
</evidence>
<comment type="subcellular location">
    <subcellularLocation>
        <location evidence="1">Cell membrane</location>
        <topology evidence="1">Multi-pass membrane protein</topology>
    </subcellularLocation>
</comment>
<dbReference type="InterPro" id="IPR036259">
    <property type="entry name" value="MFS_trans_sf"/>
</dbReference>
<evidence type="ECO:0000256" key="1">
    <source>
        <dbReference type="ARBA" id="ARBA00004651"/>
    </source>
</evidence>
<protein>
    <submittedName>
        <fullName evidence="7">MFS transporter</fullName>
    </submittedName>
</protein>
<feature type="transmembrane region" description="Helical" evidence="6">
    <location>
        <begin position="101"/>
        <end position="122"/>
    </location>
</feature>
<dbReference type="PANTHER" id="PTHR23513:SF17">
    <property type="entry name" value="MEMBRANE PROTEIN"/>
    <property type="match status" value="1"/>
</dbReference>
<keyword evidence="3 6" id="KW-0812">Transmembrane</keyword>